<evidence type="ECO:0000256" key="1">
    <source>
        <dbReference type="SAM" id="Phobius"/>
    </source>
</evidence>
<dbReference type="EMBL" id="DXIJ01000136">
    <property type="protein sequence ID" value="HIV86400.1"/>
    <property type="molecule type" value="Genomic_DNA"/>
</dbReference>
<protein>
    <submittedName>
        <fullName evidence="2">FYDLN acid domain-containing protein</fullName>
    </submittedName>
</protein>
<dbReference type="Proteomes" id="UP000824162">
    <property type="component" value="Unassembled WGS sequence"/>
</dbReference>
<organism evidence="2 3">
    <name type="scientific">Candidatus Monoglobus merdigallinarum</name>
    <dbReference type="NCBI Taxonomy" id="2838698"/>
    <lineage>
        <taxon>Bacteria</taxon>
        <taxon>Bacillati</taxon>
        <taxon>Bacillota</taxon>
        <taxon>Clostridia</taxon>
        <taxon>Monoglobales</taxon>
        <taxon>Monoglobaceae</taxon>
        <taxon>Monoglobus</taxon>
    </lineage>
</organism>
<dbReference type="AlphaFoldDB" id="A0A9D1TM22"/>
<gene>
    <name evidence="2" type="ORF">H9900_06310</name>
</gene>
<keyword evidence="1" id="KW-1133">Transmembrane helix</keyword>
<sequence>MEKLREFMEGRYGFDKLGLALIVSSFALSLLSRLFRLFFLQYVCIVLDIIFIYRFLSRKEFARSRENRIFLELFDKAADFFSKDRANYRYCKCPVCKTRFSTPKNHAQGFRIVCPKCGNEFK</sequence>
<evidence type="ECO:0000313" key="3">
    <source>
        <dbReference type="Proteomes" id="UP000824162"/>
    </source>
</evidence>
<proteinExistence type="predicted"/>
<comment type="caution">
    <text evidence="2">The sequence shown here is derived from an EMBL/GenBank/DDBJ whole genome shotgun (WGS) entry which is preliminary data.</text>
</comment>
<accession>A0A9D1TM22</accession>
<keyword evidence="1" id="KW-0812">Transmembrane</keyword>
<keyword evidence="1" id="KW-0472">Membrane</keyword>
<evidence type="ECO:0000313" key="2">
    <source>
        <dbReference type="EMBL" id="HIV86400.1"/>
    </source>
</evidence>
<reference evidence="2" key="2">
    <citation type="submission" date="2021-04" db="EMBL/GenBank/DDBJ databases">
        <authorList>
            <person name="Gilroy R."/>
        </authorList>
    </citation>
    <scope>NUCLEOTIDE SEQUENCE</scope>
    <source>
        <strain evidence="2">5790</strain>
    </source>
</reference>
<feature type="transmembrane region" description="Helical" evidence="1">
    <location>
        <begin position="37"/>
        <end position="56"/>
    </location>
</feature>
<reference evidence="2" key="1">
    <citation type="journal article" date="2021" name="PeerJ">
        <title>Extensive microbial diversity within the chicken gut microbiome revealed by metagenomics and culture.</title>
        <authorList>
            <person name="Gilroy R."/>
            <person name="Ravi A."/>
            <person name="Getino M."/>
            <person name="Pursley I."/>
            <person name="Horton D.L."/>
            <person name="Alikhan N.F."/>
            <person name="Baker D."/>
            <person name="Gharbi K."/>
            <person name="Hall N."/>
            <person name="Watson M."/>
            <person name="Adriaenssens E.M."/>
            <person name="Foster-Nyarko E."/>
            <person name="Jarju S."/>
            <person name="Secka A."/>
            <person name="Antonio M."/>
            <person name="Oren A."/>
            <person name="Chaudhuri R.R."/>
            <person name="La Ragione R."/>
            <person name="Hildebrand F."/>
            <person name="Pallen M.J."/>
        </authorList>
    </citation>
    <scope>NUCLEOTIDE SEQUENCE</scope>
    <source>
        <strain evidence="2">5790</strain>
    </source>
</reference>
<feature type="transmembrane region" description="Helical" evidence="1">
    <location>
        <begin position="12"/>
        <end position="31"/>
    </location>
</feature>
<name>A0A9D1TM22_9FIRM</name>